<keyword evidence="3 5" id="KW-0863">Zinc-finger</keyword>
<dbReference type="InterPro" id="IPR000571">
    <property type="entry name" value="Znf_CCCH"/>
</dbReference>
<feature type="domain" description="C3H1-type" evidence="7">
    <location>
        <begin position="289"/>
        <end position="315"/>
    </location>
</feature>
<comment type="caution">
    <text evidence="8">The sequence shown here is derived from an EMBL/GenBank/DDBJ whole genome shotgun (WGS) entry which is preliminary data.</text>
</comment>
<feature type="domain" description="C3H1-type" evidence="7">
    <location>
        <begin position="233"/>
        <end position="261"/>
    </location>
</feature>
<keyword evidence="1 5" id="KW-0479">Metal-binding</keyword>
<accession>A0A9P4S7A2</accession>
<evidence type="ECO:0000313" key="8">
    <source>
        <dbReference type="EMBL" id="KAF2836572.1"/>
    </source>
</evidence>
<feature type="domain" description="C3H1-type" evidence="7">
    <location>
        <begin position="265"/>
        <end position="288"/>
    </location>
</feature>
<keyword evidence="4 5" id="KW-0862">Zinc</keyword>
<gene>
    <name evidence="8" type="ORF">M501DRAFT_249036</name>
</gene>
<evidence type="ECO:0000259" key="7">
    <source>
        <dbReference type="PROSITE" id="PS50103"/>
    </source>
</evidence>
<name>A0A9P4S7A2_9PEZI</name>
<evidence type="ECO:0000256" key="4">
    <source>
        <dbReference type="ARBA" id="ARBA00022833"/>
    </source>
</evidence>
<evidence type="ECO:0000256" key="3">
    <source>
        <dbReference type="ARBA" id="ARBA00022771"/>
    </source>
</evidence>
<dbReference type="Pfam" id="PF00642">
    <property type="entry name" value="zf-CCCH"/>
    <property type="match status" value="1"/>
</dbReference>
<dbReference type="EMBL" id="MU006103">
    <property type="protein sequence ID" value="KAF2836572.1"/>
    <property type="molecule type" value="Genomic_DNA"/>
</dbReference>
<dbReference type="FunFam" id="4.10.1000.10:FF:000022">
    <property type="entry name" value="Zinc finger CCCH domain-containing protein 7"/>
    <property type="match status" value="1"/>
</dbReference>
<dbReference type="GO" id="GO:0005634">
    <property type="term" value="C:nucleus"/>
    <property type="evidence" value="ECO:0007669"/>
    <property type="project" value="TreeGrafter"/>
</dbReference>
<proteinExistence type="predicted"/>
<feature type="zinc finger region" description="C3H1-type" evidence="5">
    <location>
        <begin position="316"/>
        <end position="344"/>
    </location>
</feature>
<feature type="region of interest" description="Disordered" evidence="6">
    <location>
        <begin position="23"/>
        <end position="55"/>
    </location>
</feature>
<keyword evidence="2" id="KW-0677">Repeat</keyword>
<evidence type="ECO:0000256" key="6">
    <source>
        <dbReference type="SAM" id="MobiDB-lite"/>
    </source>
</evidence>
<evidence type="ECO:0000256" key="2">
    <source>
        <dbReference type="ARBA" id="ARBA00022737"/>
    </source>
</evidence>
<reference evidence="8" key="1">
    <citation type="journal article" date="2020" name="Stud. Mycol.">
        <title>101 Dothideomycetes genomes: a test case for predicting lifestyles and emergence of pathogens.</title>
        <authorList>
            <person name="Haridas S."/>
            <person name="Albert R."/>
            <person name="Binder M."/>
            <person name="Bloem J."/>
            <person name="Labutti K."/>
            <person name="Salamov A."/>
            <person name="Andreopoulos B."/>
            <person name="Baker S."/>
            <person name="Barry K."/>
            <person name="Bills G."/>
            <person name="Bluhm B."/>
            <person name="Cannon C."/>
            <person name="Castanera R."/>
            <person name="Culley D."/>
            <person name="Daum C."/>
            <person name="Ezra D."/>
            <person name="Gonzalez J."/>
            <person name="Henrissat B."/>
            <person name="Kuo A."/>
            <person name="Liang C."/>
            <person name="Lipzen A."/>
            <person name="Lutzoni F."/>
            <person name="Magnuson J."/>
            <person name="Mondo S."/>
            <person name="Nolan M."/>
            <person name="Ohm R."/>
            <person name="Pangilinan J."/>
            <person name="Park H.-J."/>
            <person name="Ramirez L."/>
            <person name="Alfaro M."/>
            <person name="Sun H."/>
            <person name="Tritt A."/>
            <person name="Yoshinaga Y."/>
            <person name="Zwiers L.-H."/>
            <person name="Turgeon B."/>
            <person name="Goodwin S."/>
            <person name="Spatafora J."/>
            <person name="Crous P."/>
            <person name="Grigoriev I."/>
        </authorList>
    </citation>
    <scope>NUCLEOTIDE SEQUENCE</scope>
    <source>
        <strain evidence="8">CBS 101060</strain>
    </source>
</reference>
<dbReference type="Gene3D" id="6.10.250.3220">
    <property type="match status" value="1"/>
</dbReference>
<dbReference type="Gene3D" id="4.10.1000.10">
    <property type="entry name" value="Zinc finger, CCCH-type"/>
    <property type="match status" value="2"/>
</dbReference>
<dbReference type="AlphaFoldDB" id="A0A9P4S7A2"/>
<dbReference type="OrthoDB" id="410307at2759"/>
<evidence type="ECO:0000256" key="1">
    <source>
        <dbReference type="ARBA" id="ARBA00022723"/>
    </source>
</evidence>
<sequence>MSEEQELQAKIAALAGRINAHKRGPASWQPVRGTPYGQQYQPSRYRGTSRHMPPTHRNRTLVINKANQNMVAFQTNNSTESSMESMASNWVSKRDRHMQLINTSVYDERAQQRQKDIADTAKQRRAQRNMEEKAKISRHFDLISQRPDQQVYEVMVDEIRFRVVDGGSKLIKVTGMVSHSTNKRAFSHLADDVARGRSTPKSAKIGGVTFLRSKNGNLYRSGLVKIKAQRPVKKLLEPCQRFSTTGTCPEGPRCRYIHDPHKVAICKEYLQKGSCSTGDLCDLSHDCSANRVPACVHFLRGNCTNDSCRYAHVRVNPGAPVCRPFAVLGYCEEGANCTDRHVIECPDYANKGICRNKKCRLPHVDRAGQLRKANAGEERLLIEEDNSSDISSDENGSGDDYRDDVDSDEDILLPDLTENAGHELSQQDDFVGF</sequence>
<evidence type="ECO:0000313" key="9">
    <source>
        <dbReference type="Proteomes" id="UP000799429"/>
    </source>
</evidence>
<protein>
    <recommendedName>
        <fullName evidence="7">C3H1-type domain-containing protein</fullName>
    </recommendedName>
</protein>
<feature type="zinc finger region" description="C3H1-type" evidence="5">
    <location>
        <begin position="265"/>
        <end position="288"/>
    </location>
</feature>
<feature type="zinc finger region" description="C3H1-type" evidence="5">
    <location>
        <begin position="233"/>
        <end position="261"/>
    </location>
</feature>
<dbReference type="PANTHER" id="PTHR46156:SF1">
    <property type="entry name" value="ZINC FINGER CCCH DOMAIN-CONTAINING PROTEIN 3"/>
    <property type="match status" value="1"/>
</dbReference>
<feature type="region of interest" description="Disordered" evidence="6">
    <location>
        <begin position="377"/>
        <end position="433"/>
    </location>
</feature>
<dbReference type="InterPro" id="IPR036855">
    <property type="entry name" value="Znf_CCCH_sf"/>
</dbReference>
<feature type="zinc finger region" description="C3H1-type" evidence="5">
    <location>
        <begin position="289"/>
        <end position="315"/>
    </location>
</feature>
<dbReference type="SUPFAM" id="SSF90229">
    <property type="entry name" value="CCCH zinc finger"/>
    <property type="match status" value="3"/>
</dbReference>
<dbReference type="PROSITE" id="PS50103">
    <property type="entry name" value="ZF_C3H1"/>
    <property type="match status" value="4"/>
</dbReference>
<feature type="domain" description="C3H1-type" evidence="7">
    <location>
        <begin position="316"/>
        <end position="344"/>
    </location>
</feature>
<organism evidence="8 9">
    <name type="scientific">Patellaria atrata CBS 101060</name>
    <dbReference type="NCBI Taxonomy" id="1346257"/>
    <lineage>
        <taxon>Eukaryota</taxon>
        <taxon>Fungi</taxon>
        <taxon>Dikarya</taxon>
        <taxon>Ascomycota</taxon>
        <taxon>Pezizomycotina</taxon>
        <taxon>Dothideomycetes</taxon>
        <taxon>Dothideomycetes incertae sedis</taxon>
        <taxon>Patellariales</taxon>
        <taxon>Patellariaceae</taxon>
        <taxon>Patellaria</taxon>
    </lineage>
</organism>
<dbReference type="PANTHER" id="PTHR46156">
    <property type="entry name" value="CCCH ZINGC FINGER"/>
    <property type="match status" value="1"/>
</dbReference>
<dbReference type="Proteomes" id="UP000799429">
    <property type="component" value="Unassembled WGS sequence"/>
</dbReference>
<keyword evidence="9" id="KW-1185">Reference proteome</keyword>
<dbReference type="GO" id="GO:0008270">
    <property type="term" value="F:zinc ion binding"/>
    <property type="evidence" value="ECO:0007669"/>
    <property type="project" value="UniProtKB-KW"/>
</dbReference>
<evidence type="ECO:0000256" key="5">
    <source>
        <dbReference type="PROSITE-ProRule" id="PRU00723"/>
    </source>
</evidence>
<dbReference type="FunFam" id="4.10.1000.10:FF:000035">
    <property type="entry name" value="CCCH zinc finger protein, variant"/>
    <property type="match status" value="1"/>
</dbReference>
<feature type="compositionally biased region" description="Acidic residues" evidence="6">
    <location>
        <begin position="401"/>
        <end position="412"/>
    </location>
</feature>
<dbReference type="SMART" id="SM00356">
    <property type="entry name" value="ZnF_C3H1"/>
    <property type="match status" value="5"/>
</dbReference>